<dbReference type="EMBL" id="BMXR01000003">
    <property type="protein sequence ID" value="GGX49738.1"/>
    <property type="molecule type" value="Genomic_DNA"/>
</dbReference>
<proteinExistence type="predicted"/>
<dbReference type="InterPro" id="IPR011990">
    <property type="entry name" value="TPR-like_helical_dom_sf"/>
</dbReference>
<dbReference type="SMART" id="SM00028">
    <property type="entry name" value="TPR"/>
    <property type="match status" value="8"/>
</dbReference>
<reference evidence="3" key="1">
    <citation type="journal article" date="2014" name="Int. J. Syst. Evol. Microbiol.">
        <title>Complete genome sequence of Corynebacterium casei LMG S-19264T (=DSM 44701T), isolated from a smear-ripened cheese.</title>
        <authorList>
            <consortium name="US DOE Joint Genome Institute (JGI-PGF)"/>
            <person name="Walter F."/>
            <person name="Albersmeier A."/>
            <person name="Kalinowski J."/>
            <person name="Ruckert C."/>
        </authorList>
    </citation>
    <scope>NUCLEOTIDE SEQUENCE</scope>
    <source>
        <strain evidence="3">KCTC 22169</strain>
    </source>
</reference>
<dbReference type="GO" id="GO:0097363">
    <property type="term" value="F:protein O-acetylglucosaminyltransferase activity"/>
    <property type="evidence" value="ECO:0007669"/>
    <property type="project" value="TreeGrafter"/>
</dbReference>
<evidence type="ECO:0000256" key="2">
    <source>
        <dbReference type="SAM" id="SignalP"/>
    </source>
</evidence>
<dbReference type="Pfam" id="PF13181">
    <property type="entry name" value="TPR_8"/>
    <property type="match status" value="2"/>
</dbReference>
<dbReference type="PANTHER" id="PTHR44366">
    <property type="entry name" value="UDP-N-ACETYLGLUCOSAMINE--PEPTIDE N-ACETYLGLUCOSAMINYLTRANSFERASE 110 KDA SUBUNIT"/>
    <property type="match status" value="1"/>
</dbReference>
<comment type="caution">
    <text evidence="3">The sequence shown here is derived from an EMBL/GenBank/DDBJ whole genome shotgun (WGS) entry which is preliminary data.</text>
</comment>
<dbReference type="PROSITE" id="PS50005">
    <property type="entry name" value="TPR"/>
    <property type="match status" value="1"/>
</dbReference>
<feature type="repeat" description="TPR" evidence="1">
    <location>
        <begin position="515"/>
        <end position="548"/>
    </location>
</feature>
<dbReference type="AlphaFoldDB" id="A0A918N7A0"/>
<feature type="chain" id="PRO_5037617445" description="PEP-CTERM system TPR-repeat lipoprotein" evidence="2">
    <location>
        <begin position="26"/>
        <end position="871"/>
    </location>
</feature>
<dbReference type="RefSeq" id="WP_189608047.1">
    <property type="nucleotide sequence ID" value="NZ_BMXR01000003.1"/>
</dbReference>
<dbReference type="Gene3D" id="1.25.40.10">
    <property type="entry name" value="Tetratricopeptide repeat domain"/>
    <property type="match status" value="5"/>
</dbReference>
<dbReference type="PROSITE" id="PS51257">
    <property type="entry name" value="PROKAR_LIPOPROTEIN"/>
    <property type="match status" value="1"/>
</dbReference>
<reference evidence="3" key="2">
    <citation type="submission" date="2020-09" db="EMBL/GenBank/DDBJ databases">
        <authorList>
            <person name="Sun Q."/>
            <person name="Kim S."/>
        </authorList>
    </citation>
    <scope>NUCLEOTIDE SEQUENCE</scope>
    <source>
        <strain evidence="3">KCTC 22169</strain>
    </source>
</reference>
<dbReference type="GO" id="GO:0006493">
    <property type="term" value="P:protein O-linked glycosylation"/>
    <property type="evidence" value="ECO:0007669"/>
    <property type="project" value="InterPro"/>
</dbReference>
<keyword evidence="1" id="KW-0802">TPR repeat</keyword>
<dbReference type="InterPro" id="IPR037919">
    <property type="entry name" value="OGT"/>
</dbReference>
<evidence type="ECO:0000313" key="4">
    <source>
        <dbReference type="Proteomes" id="UP000626148"/>
    </source>
</evidence>
<dbReference type="PANTHER" id="PTHR44366:SF1">
    <property type="entry name" value="UDP-N-ACETYLGLUCOSAMINE--PEPTIDE N-ACETYLGLUCOSAMINYLTRANSFERASE 110 KDA SUBUNIT"/>
    <property type="match status" value="1"/>
</dbReference>
<evidence type="ECO:0000313" key="3">
    <source>
        <dbReference type="EMBL" id="GGX49738.1"/>
    </source>
</evidence>
<keyword evidence="4" id="KW-1185">Reference proteome</keyword>
<sequence>MSTLCRLFIASAACLPLLMTSGCNLQSTESEATEHIQRSETYANQGQYRAAFLEVRNAIQKEAANVKHALALANLYLEVGAGERASDLLKPWQQDYSSDVGLTLAEAYVLQGKHLSARETLTDFAPRNNEERARHLWLQAEIERLAGNTATAIDQYRSLLNDQPDNPEATAGLAKGLIHQGNNLEALEQLEQWRTQNGDRPELLYLQGLIHYRLNELDAAASALSDGLSAMPQSDIFLPIRRQTMGLLSRTLTEQGKLTQAQVYNKILADNTNNDMRQNTEAALEAIGQGDLDTARLTLEDLIQQNPDNDLIAMLLGAVKLQQGELAEGESLLADNIDAETSPVPFIRLATMAQIDKGKRDQALATLERSLLARPTDVDLLAMHGILALTLPNKASEGVVSLNKALQIDDSRTRLRLALAQYYVQHDQVEQALGQLRSAFSQAPGDWPTTNYYVHLLMEQGHKAEAKEVKNTLIETRNDDANAAVLAALTEFRLGETDNAIRRLQDQVTAKPDWVIPHRALATIYQEQQQTDAAINAYLRAAELEPDSFDSLQMAGRLYATQHNPDQVAEWLIQLGDQRPELAVPGAALGAQIRVQQGRFDAARAVLAQYSSNDSDMLDRVNAQLASAEAEQAARAQEWATARAKVAEAISLRPNDLGFNLLLVRIVTAEGEHAEAQQLLDSIENKFGQTAPVMLTQSLVLRQTEGEEAALQYLQEQWRQDPEPELAPEMIRLAHRTGAENTEQLAMEWAERQPQSAGPWVALADIQLSQGKAVMAEASYRKALARDPAHIAAMNNLAWLIRERSPEEALNLSGEAARLAPSSAAVIDTHGWILHLSGQNRQAVEILRRASQLAPDNADIANHLKTVEAAL</sequence>
<evidence type="ECO:0008006" key="5">
    <source>
        <dbReference type="Google" id="ProtNLM"/>
    </source>
</evidence>
<keyword evidence="2" id="KW-0732">Signal</keyword>
<feature type="signal peptide" evidence="2">
    <location>
        <begin position="1"/>
        <end position="25"/>
    </location>
</feature>
<dbReference type="Pfam" id="PF14559">
    <property type="entry name" value="TPR_19"/>
    <property type="match status" value="2"/>
</dbReference>
<accession>A0A918N7A0</accession>
<protein>
    <recommendedName>
        <fullName evidence="5">PEP-CTERM system TPR-repeat lipoprotein</fullName>
    </recommendedName>
</protein>
<dbReference type="Proteomes" id="UP000626148">
    <property type="component" value="Unassembled WGS sequence"/>
</dbReference>
<gene>
    <name evidence="3" type="ORF">GCM10007392_16390</name>
</gene>
<dbReference type="SUPFAM" id="SSF48452">
    <property type="entry name" value="TPR-like"/>
    <property type="match status" value="5"/>
</dbReference>
<organism evidence="3 4">
    <name type="scientific">Saccharospirillum salsuginis</name>
    <dbReference type="NCBI Taxonomy" id="418750"/>
    <lineage>
        <taxon>Bacteria</taxon>
        <taxon>Pseudomonadati</taxon>
        <taxon>Pseudomonadota</taxon>
        <taxon>Gammaproteobacteria</taxon>
        <taxon>Oceanospirillales</taxon>
        <taxon>Saccharospirillaceae</taxon>
        <taxon>Saccharospirillum</taxon>
    </lineage>
</organism>
<evidence type="ECO:0000256" key="1">
    <source>
        <dbReference type="PROSITE-ProRule" id="PRU00339"/>
    </source>
</evidence>
<dbReference type="InterPro" id="IPR019734">
    <property type="entry name" value="TPR_rpt"/>
</dbReference>
<name>A0A918N7A0_9GAMM</name>